<keyword evidence="5" id="KW-1185">Reference proteome</keyword>
<evidence type="ECO:0000256" key="1">
    <source>
        <dbReference type="ARBA" id="ARBA00023015"/>
    </source>
</evidence>
<evidence type="ECO:0000259" key="3">
    <source>
        <dbReference type="PROSITE" id="PS50921"/>
    </source>
</evidence>
<dbReference type="PROSITE" id="PS50921">
    <property type="entry name" value="ANTAR"/>
    <property type="match status" value="1"/>
</dbReference>
<sequence>MKSATMITPGLARDLAALGRLGEDTSTERVLRSLTTALAAGVPGCSGASAEHWRDHRVLVSGSHSELIMLVEGERALGEGPSIEARQSGARAGVADVLNESRWPRYDALASRWGVRSVLVVPIDVSPALLLVGLYSVRPGAFSPQGAHSLADMLTEQVGVAMANMWEFEEVRTDAAQLQEALAGRSVIDQAKGIIMQTSGCTAEAAFEELRKISQHHQVKVADLARLLVDEHQRKSKR</sequence>
<dbReference type="AlphaFoldDB" id="A0A7W9GA68"/>
<name>A0A7W9GA68_9ACTN</name>
<dbReference type="InterPro" id="IPR036388">
    <property type="entry name" value="WH-like_DNA-bd_sf"/>
</dbReference>
<organism evidence="4 5">
    <name type="scientific">Nonomuraea jabiensis</name>
    <dbReference type="NCBI Taxonomy" id="882448"/>
    <lineage>
        <taxon>Bacteria</taxon>
        <taxon>Bacillati</taxon>
        <taxon>Actinomycetota</taxon>
        <taxon>Actinomycetes</taxon>
        <taxon>Streptosporangiales</taxon>
        <taxon>Streptosporangiaceae</taxon>
        <taxon>Nonomuraea</taxon>
    </lineage>
</organism>
<evidence type="ECO:0000256" key="2">
    <source>
        <dbReference type="ARBA" id="ARBA00023163"/>
    </source>
</evidence>
<dbReference type="Pfam" id="PF03861">
    <property type="entry name" value="ANTAR"/>
    <property type="match status" value="1"/>
</dbReference>
<dbReference type="RefSeq" id="WP_185073181.1">
    <property type="nucleotide sequence ID" value="NZ_JACHMB010000001.1"/>
</dbReference>
<dbReference type="PIRSF" id="PIRSF036625">
    <property type="entry name" value="GAF_ANTAR"/>
    <property type="match status" value="1"/>
</dbReference>
<reference evidence="4 5" key="1">
    <citation type="submission" date="2020-08" db="EMBL/GenBank/DDBJ databases">
        <title>Sequencing the genomes of 1000 actinobacteria strains.</title>
        <authorList>
            <person name="Klenk H.-P."/>
        </authorList>
    </citation>
    <scope>NUCLEOTIDE SEQUENCE [LARGE SCALE GENOMIC DNA]</scope>
    <source>
        <strain evidence="4 5">DSM 45507</strain>
    </source>
</reference>
<dbReference type="InterPro" id="IPR029016">
    <property type="entry name" value="GAF-like_dom_sf"/>
</dbReference>
<gene>
    <name evidence="4" type="ORF">HD596_006704</name>
</gene>
<dbReference type="GO" id="GO:0003723">
    <property type="term" value="F:RNA binding"/>
    <property type="evidence" value="ECO:0007669"/>
    <property type="project" value="InterPro"/>
</dbReference>
<dbReference type="InterPro" id="IPR012074">
    <property type="entry name" value="GAF_ANTAR"/>
</dbReference>
<keyword evidence="2" id="KW-0804">Transcription</keyword>
<dbReference type="InterPro" id="IPR005561">
    <property type="entry name" value="ANTAR"/>
</dbReference>
<accession>A0A7W9GA68</accession>
<dbReference type="SMART" id="SM01012">
    <property type="entry name" value="ANTAR"/>
    <property type="match status" value="1"/>
</dbReference>
<evidence type="ECO:0000313" key="4">
    <source>
        <dbReference type="EMBL" id="MBB5779948.1"/>
    </source>
</evidence>
<comment type="caution">
    <text evidence="4">The sequence shown here is derived from an EMBL/GenBank/DDBJ whole genome shotgun (WGS) entry which is preliminary data.</text>
</comment>
<dbReference type="InterPro" id="IPR011006">
    <property type="entry name" value="CheY-like_superfamily"/>
</dbReference>
<dbReference type="Gene3D" id="1.10.10.10">
    <property type="entry name" value="Winged helix-like DNA-binding domain superfamily/Winged helix DNA-binding domain"/>
    <property type="match status" value="1"/>
</dbReference>
<dbReference type="EMBL" id="JACHMB010000001">
    <property type="protein sequence ID" value="MBB5779948.1"/>
    <property type="molecule type" value="Genomic_DNA"/>
</dbReference>
<feature type="domain" description="ANTAR" evidence="3">
    <location>
        <begin position="168"/>
        <end position="229"/>
    </location>
</feature>
<evidence type="ECO:0000313" key="5">
    <source>
        <dbReference type="Proteomes" id="UP000579153"/>
    </source>
</evidence>
<dbReference type="SUPFAM" id="SSF55781">
    <property type="entry name" value="GAF domain-like"/>
    <property type="match status" value="1"/>
</dbReference>
<protein>
    <recommendedName>
        <fullName evidence="3">ANTAR domain-containing protein</fullName>
    </recommendedName>
</protein>
<proteinExistence type="predicted"/>
<dbReference type="Proteomes" id="UP000579153">
    <property type="component" value="Unassembled WGS sequence"/>
</dbReference>
<dbReference type="SUPFAM" id="SSF52172">
    <property type="entry name" value="CheY-like"/>
    <property type="match status" value="1"/>
</dbReference>
<dbReference type="Gene3D" id="3.30.450.40">
    <property type="match status" value="1"/>
</dbReference>
<keyword evidence="1" id="KW-0805">Transcription regulation</keyword>